<sequence length="92" mass="10446">MASESNTTTDHDEIRKWAEAHSGKPAVVRGTDSSNTSGILRIDFPGGAGEDELEHIEWDDWFERFDQENLAFLYQQQKADGSHSTFFKLVSR</sequence>
<dbReference type="AlphaFoldDB" id="A0A543ALY6"/>
<dbReference type="Proteomes" id="UP000319746">
    <property type="component" value="Unassembled WGS sequence"/>
</dbReference>
<evidence type="ECO:0008006" key="4">
    <source>
        <dbReference type="Google" id="ProtNLM"/>
    </source>
</evidence>
<dbReference type="RefSeq" id="WP_141863634.1">
    <property type="nucleotide sequence ID" value="NZ_BAABAN010000017.1"/>
</dbReference>
<feature type="compositionally biased region" description="Basic and acidic residues" evidence="1">
    <location>
        <begin position="9"/>
        <end position="22"/>
    </location>
</feature>
<keyword evidence="3" id="KW-1185">Reference proteome</keyword>
<accession>A0A543ALY6</accession>
<organism evidence="2 3">
    <name type="scientific">Enteractinococcus coprophilus</name>
    <dbReference type="NCBI Taxonomy" id="1027633"/>
    <lineage>
        <taxon>Bacteria</taxon>
        <taxon>Bacillati</taxon>
        <taxon>Actinomycetota</taxon>
        <taxon>Actinomycetes</taxon>
        <taxon>Micrococcales</taxon>
        <taxon>Micrococcaceae</taxon>
    </lineage>
</organism>
<proteinExistence type="predicted"/>
<evidence type="ECO:0000256" key="1">
    <source>
        <dbReference type="SAM" id="MobiDB-lite"/>
    </source>
</evidence>
<evidence type="ECO:0000313" key="3">
    <source>
        <dbReference type="Proteomes" id="UP000319746"/>
    </source>
</evidence>
<feature type="region of interest" description="Disordered" evidence="1">
    <location>
        <begin position="1"/>
        <end position="45"/>
    </location>
</feature>
<comment type="caution">
    <text evidence="2">The sequence shown here is derived from an EMBL/GenBank/DDBJ whole genome shotgun (WGS) entry which is preliminary data.</text>
</comment>
<dbReference type="OrthoDB" id="9808866at2"/>
<evidence type="ECO:0000313" key="2">
    <source>
        <dbReference type="EMBL" id="TQL73588.1"/>
    </source>
</evidence>
<reference evidence="2 3" key="1">
    <citation type="submission" date="2019-06" db="EMBL/GenBank/DDBJ databases">
        <title>Sequencing the genomes of 1000 actinobacteria strains.</title>
        <authorList>
            <person name="Klenk H.-P."/>
        </authorList>
    </citation>
    <scope>NUCLEOTIDE SEQUENCE [LARGE SCALE GENOMIC DNA]</scope>
    <source>
        <strain evidence="2 3">DSM 24083</strain>
    </source>
</reference>
<protein>
    <recommendedName>
        <fullName evidence="4">1,4-alpha-glucan branching enzyme</fullName>
    </recommendedName>
</protein>
<gene>
    <name evidence="2" type="ORF">FB556_0028</name>
</gene>
<name>A0A543ALY6_9MICC</name>
<dbReference type="EMBL" id="VFOU01000001">
    <property type="protein sequence ID" value="TQL73588.1"/>
    <property type="molecule type" value="Genomic_DNA"/>
</dbReference>